<accession>A0A4U1MHX3</accession>
<protein>
    <submittedName>
        <fullName evidence="2">Zinc ribbon domain-containing protein</fullName>
    </submittedName>
</protein>
<sequence>MYFSNMIQDFLHNYEKVHAKKGGTVMSDLQTKIGGGISKLQDGLQQGKNKLQTAQEVSQLRKAASDAATNRAKIIRQLGEIAYRLVRKGEVQHSELNEQAERIIQYDLELYQANKELELQLRRESNGQTCECGATVSEEDTFCGSCGNKVHVPQPPAVSTVPCTSCQENIPEGAQFCGCCGTKNG</sequence>
<evidence type="ECO:0000259" key="1">
    <source>
        <dbReference type="Pfam" id="PF12773"/>
    </source>
</evidence>
<evidence type="ECO:0000313" key="2">
    <source>
        <dbReference type="EMBL" id="TKD70919.1"/>
    </source>
</evidence>
<dbReference type="InterPro" id="IPR025874">
    <property type="entry name" value="DZR"/>
</dbReference>
<gene>
    <name evidence="2" type="ORF">FBF83_09945</name>
</gene>
<name>A0A4U1MHX3_9BACL</name>
<dbReference type="EMBL" id="SWFM01000002">
    <property type="protein sequence ID" value="TKD70919.1"/>
    <property type="molecule type" value="Genomic_DNA"/>
</dbReference>
<dbReference type="OrthoDB" id="2922473at2"/>
<reference evidence="2 3" key="1">
    <citation type="submission" date="2019-04" db="EMBL/GenBank/DDBJ databases">
        <title>Genome sequence of Bacillus hwajinpoensis strain Y2.</title>
        <authorList>
            <person name="Fair J.L."/>
            <person name="Maclea K.S."/>
        </authorList>
    </citation>
    <scope>NUCLEOTIDE SEQUENCE [LARGE SCALE GENOMIC DNA]</scope>
    <source>
        <strain evidence="2 3">Y2</strain>
    </source>
</reference>
<dbReference type="Proteomes" id="UP000310541">
    <property type="component" value="Unassembled WGS sequence"/>
</dbReference>
<comment type="caution">
    <text evidence="2">The sequence shown here is derived from an EMBL/GenBank/DDBJ whole genome shotgun (WGS) entry which is preliminary data.</text>
</comment>
<proteinExistence type="predicted"/>
<feature type="domain" description="DZANK-type" evidence="1">
    <location>
        <begin position="130"/>
        <end position="181"/>
    </location>
</feature>
<organism evidence="2 3">
    <name type="scientific">Guptibacillus hwajinpoensis</name>
    <dbReference type="NCBI Taxonomy" id="208199"/>
    <lineage>
        <taxon>Bacteria</taxon>
        <taxon>Bacillati</taxon>
        <taxon>Bacillota</taxon>
        <taxon>Bacilli</taxon>
        <taxon>Bacillales</taxon>
        <taxon>Guptibacillaceae</taxon>
        <taxon>Guptibacillus</taxon>
    </lineage>
</organism>
<dbReference type="Pfam" id="PF12773">
    <property type="entry name" value="DZR"/>
    <property type="match status" value="1"/>
</dbReference>
<evidence type="ECO:0000313" key="3">
    <source>
        <dbReference type="Proteomes" id="UP000310541"/>
    </source>
</evidence>
<dbReference type="AlphaFoldDB" id="A0A4U1MHX3"/>